<organism evidence="1 2">
    <name type="scientific">Mucilaginibacter oryzae</name>
    <dbReference type="NCBI Taxonomy" id="468058"/>
    <lineage>
        <taxon>Bacteria</taxon>
        <taxon>Pseudomonadati</taxon>
        <taxon>Bacteroidota</taxon>
        <taxon>Sphingobacteriia</taxon>
        <taxon>Sphingobacteriales</taxon>
        <taxon>Sphingobacteriaceae</taxon>
        <taxon>Mucilaginibacter</taxon>
    </lineage>
</organism>
<dbReference type="AlphaFoldDB" id="A0A316HKI3"/>
<sequence length="40" mass="4483">MRQVFIWLMGVFAPVMVPGLHDAVSNRIGQNLSRGQLCQL</sequence>
<reference evidence="1 2" key="1">
    <citation type="submission" date="2018-05" db="EMBL/GenBank/DDBJ databases">
        <title>Genomic Encyclopedia of Archaeal and Bacterial Type Strains, Phase II (KMG-II): from individual species to whole genera.</title>
        <authorList>
            <person name="Goeker M."/>
        </authorList>
    </citation>
    <scope>NUCLEOTIDE SEQUENCE [LARGE SCALE GENOMIC DNA]</scope>
    <source>
        <strain evidence="1 2">DSM 19975</strain>
    </source>
</reference>
<proteinExistence type="predicted"/>
<comment type="caution">
    <text evidence="1">The sequence shown here is derived from an EMBL/GenBank/DDBJ whole genome shotgun (WGS) entry which is preliminary data.</text>
</comment>
<protein>
    <submittedName>
        <fullName evidence="1">Uncharacterized protein</fullName>
    </submittedName>
</protein>
<keyword evidence="2" id="KW-1185">Reference proteome</keyword>
<evidence type="ECO:0000313" key="1">
    <source>
        <dbReference type="EMBL" id="PWK80540.1"/>
    </source>
</evidence>
<gene>
    <name evidence="1" type="ORF">LX99_01009</name>
</gene>
<dbReference type="Proteomes" id="UP000245678">
    <property type="component" value="Unassembled WGS sequence"/>
</dbReference>
<accession>A0A316HKI3</accession>
<evidence type="ECO:0000313" key="2">
    <source>
        <dbReference type="Proteomes" id="UP000245678"/>
    </source>
</evidence>
<dbReference type="EMBL" id="QGHA01000001">
    <property type="protein sequence ID" value="PWK80540.1"/>
    <property type="molecule type" value="Genomic_DNA"/>
</dbReference>
<name>A0A316HKI3_9SPHI</name>